<comment type="caution">
    <text evidence="2">The sequence shown here is derived from an EMBL/GenBank/DDBJ whole genome shotgun (WGS) entry which is preliminary data.</text>
</comment>
<proteinExistence type="predicted"/>
<evidence type="ECO:0000313" key="3">
    <source>
        <dbReference type="Proteomes" id="UP000823941"/>
    </source>
</evidence>
<dbReference type="InterPro" id="IPR043502">
    <property type="entry name" value="DNA/RNA_pol_sf"/>
</dbReference>
<dbReference type="SUPFAM" id="SSF56219">
    <property type="entry name" value="DNase I-like"/>
    <property type="match status" value="1"/>
</dbReference>
<sequence>MIKETDTNGINRTDLKTTTIGMKKRTKIGFWNVRTLRDDSRLAQAEDNLLRYNLLFLGLTEVRRNGFGEVQAPQGCTLLFSGKEDENDTSEYGVGFLLSKEAKKSLIDWRPISERLAVARFNSRARKISVIICYAPTNVADTQAKEDFYSLLTKSLSEIKTQDIVILLGDLNARIGSDNRNFEKCMGSHGLGVKNENGQMFVEMCSNHNLVIGGSLFPHKDCHKYTWTHPAGLIRAQLDHIAISARWRGSLLDVRNRRGADIDSDHELVVAQVRLKVATPHRPSVGKVGKRYDVQRLRSKETQAEFKIELRKQYENMKHPGQDINVEWNQMKMVYNETSSKILGHKAHAREDWISDRSWDLIRQRKLVKEKIVAASSDSTLQHLRLEYKNLRKKIYRSVRRDKREWADKIADTAEAAAKRGDMRDLYNATKTLAGKNRPKKRPLRSKAGDLITTAEGQLLRWREHFTEVFLSSITNNNLQDPQPLAGISNKLDISTDPPSATEIHSAIRTLKDGKAPGSDLIASEMLKSDISSAVNMLTPLLSDIWDQELIPEEWRTGLLITVPKKGDLSKCCNWRGITLLPIPSKVLSKIILDRLSKAVEPLIRNEQAGFRPGRSCTDQINTLRIILEQASEFQNEIHALFVDFEKAFDTLHWSAIWSRLEEVGVPTKIINLVKAMYHNYSCRVCHDGLISDPIEVSAGVRQGCLLSPLLFLVVLDGIMLRVNEQVHQGIDWEPVGNLQDLDYADDLCLLSNHQSDIQNRLDVLKSESAKAGLKINVGKTKYLRTGDHVDNAILVGTEEVEMVSRFTYLGSVVAGDGGTDLDVSSRIDKAKGAFACLRSVWQSKHLSRRVKLKIFNTNVKSVLLYGCETWKTTKTLTQKLQVFINRCLRQILKIFWPNTISNVDLWKRCHEDPVGLQIKRRKWSWIGHTLRRDQNHIPRQALDWNPQGKRKRGRPKQTWRRSIDAEMQDAEMTWSEVKLAAVDRQRWRTVVSALCPTGGS</sequence>
<dbReference type="InterPro" id="IPR000477">
    <property type="entry name" value="RT_dom"/>
</dbReference>
<feature type="domain" description="Reverse transcriptase" evidence="1">
    <location>
        <begin position="544"/>
        <end position="814"/>
    </location>
</feature>
<dbReference type="Pfam" id="PF03372">
    <property type="entry name" value="Exo_endo_phos"/>
    <property type="match status" value="1"/>
</dbReference>
<dbReference type="PANTHER" id="PTHR47027:SF25">
    <property type="entry name" value="REVERSE TRANSCRIPTASE DOMAIN-CONTAINING PROTEIN"/>
    <property type="match status" value="1"/>
</dbReference>
<protein>
    <recommendedName>
        <fullName evidence="1">Reverse transcriptase domain-containing protein</fullName>
    </recommendedName>
</protein>
<gene>
    <name evidence="2" type="ORF">JYU34_014258</name>
</gene>
<name>A0ABQ7QBJ0_PLUXY</name>
<dbReference type="SUPFAM" id="SSF56672">
    <property type="entry name" value="DNA/RNA polymerases"/>
    <property type="match status" value="1"/>
</dbReference>
<evidence type="ECO:0000259" key="1">
    <source>
        <dbReference type="PROSITE" id="PS50878"/>
    </source>
</evidence>
<reference evidence="2 3" key="1">
    <citation type="submission" date="2021-06" db="EMBL/GenBank/DDBJ databases">
        <title>A haploid diamondback moth (Plutella xylostella L.) genome assembly resolves 31 chromosomes and identifies a diamide resistance mutation.</title>
        <authorList>
            <person name="Ward C.M."/>
            <person name="Perry K.D."/>
            <person name="Baker G."/>
            <person name="Powis K."/>
            <person name="Heckel D.G."/>
            <person name="Baxter S.W."/>
        </authorList>
    </citation>
    <scope>NUCLEOTIDE SEQUENCE [LARGE SCALE GENOMIC DNA]</scope>
    <source>
        <strain evidence="2 3">LV</strain>
        <tissue evidence="2">Single pupa</tissue>
    </source>
</reference>
<dbReference type="InterPro" id="IPR045609">
    <property type="entry name" value="DUF6451"/>
</dbReference>
<organism evidence="2 3">
    <name type="scientific">Plutella xylostella</name>
    <name type="common">Diamondback moth</name>
    <name type="synonym">Plutella maculipennis</name>
    <dbReference type="NCBI Taxonomy" id="51655"/>
    <lineage>
        <taxon>Eukaryota</taxon>
        <taxon>Metazoa</taxon>
        <taxon>Ecdysozoa</taxon>
        <taxon>Arthropoda</taxon>
        <taxon>Hexapoda</taxon>
        <taxon>Insecta</taxon>
        <taxon>Pterygota</taxon>
        <taxon>Neoptera</taxon>
        <taxon>Endopterygota</taxon>
        <taxon>Lepidoptera</taxon>
        <taxon>Glossata</taxon>
        <taxon>Ditrysia</taxon>
        <taxon>Yponomeutoidea</taxon>
        <taxon>Plutellidae</taxon>
        <taxon>Plutella</taxon>
    </lineage>
</organism>
<dbReference type="CDD" id="cd01650">
    <property type="entry name" value="RT_nLTR_like"/>
    <property type="match status" value="1"/>
</dbReference>
<dbReference type="PANTHER" id="PTHR47027">
    <property type="entry name" value="REVERSE TRANSCRIPTASE DOMAIN-CONTAINING PROTEIN"/>
    <property type="match status" value="1"/>
</dbReference>
<keyword evidence="3" id="KW-1185">Reference proteome</keyword>
<dbReference type="Pfam" id="PF20049">
    <property type="entry name" value="DUF6451"/>
    <property type="match status" value="1"/>
</dbReference>
<dbReference type="InterPro" id="IPR036691">
    <property type="entry name" value="Endo/exonu/phosph_ase_sf"/>
</dbReference>
<dbReference type="InterPro" id="IPR005135">
    <property type="entry name" value="Endo/exonuclease/phosphatase"/>
</dbReference>
<dbReference type="Proteomes" id="UP000823941">
    <property type="component" value="Chromosome 19"/>
</dbReference>
<accession>A0ABQ7QBJ0</accession>
<dbReference type="EMBL" id="JAHIBW010000019">
    <property type="protein sequence ID" value="KAG7301328.1"/>
    <property type="molecule type" value="Genomic_DNA"/>
</dbReference>
<dbReference type="Gene3D" id="3.60.10.10">
    <property type="entry name" value="Endonuclease/exonuclease/phosphatase"/>
    <property type="match status" value="1"/>
</dbReference>
<dbReference type="PROSITE" id="PS50878">
    <property type="entry name" value="RT_POL"/>
    <property type="match status" value="1"/>
</dbReference>
<dbReference type="CDD" id="cd09076">
    <property type="entry name" value="L1-EN"/>
    <property type="match status" value="1"/>
</dbReference>
<dbReference type="Pfam" id="PF00078">
    <property type="entry name" value="RVT_1"/>
    <property type="match status" value="1"/>
</dbReference>
<evidence type="ECO:0000313" key="2">
    <source>
        <dbReference type="EMBL" id="KAG7301328.1"/>
    </source>
</evidence>